<feature type="signal peptide" evidence="1">
    <location>
        <begin position="1"/>
        <end position="37"/>
    </location>
</feature>
<evidence type="ECO:0000313" key="3">
    <source>
        <dbReference type="Proteomes" id="UP001302126"/>
    </source>
</evidence>
<comment type="caution">
    <text evidence="2">The sequence shown here is derived from an EMBL/GenBank/DDBJ whole genome shotgun (WGS) entry which is preliminary data.</text>
</comment>
<evidence type="ECO:0000256" key="1">
    <source>
        <dbReference type="SAM" id="SignalP"/>
    </source>
</evidence>
<keyword evidence="3" id="KW-1185">Reference proteome</keyword>
<dbReference type="Proteomes" id="UP001302126">
    <property type="component" value="Unassembled WGS sequence"/>
</dbReference>
<gene>
    <name evidence="2" type="ORF">QBC35DRAFT_261639</name>
</gene>
<protein>
    <submittedName>
        <fullName evidence="2">Uncharacterized protein</fullName>
    </submittedName>
</protein>
<organism evidence="2 3">
    <name type="scientific">Podospora australis</name>
    <dbReference type="NCBI Taxonomy" id="1536484"/>
    <lineage>
        <taxon>Eukaryota</taxon>
        <taxon>Fungi</taxon>
        <taxon>Dikarya</taxon>
        <taxon>Ascomycota</taxon>
        <taxon>Pezizomycotina</taxon>
        <taxon>Sordariomycetes</taxon>
        <taxon>Sordariomycetidae</taxon>
        <taxon>Sordariales</taxon>
        <taxon>Podosporaceae</taxon>
        <taxon>Podospora</taxon>
    </lineage>
</organism>
<evidence type="ECO:0000313" key="2">
    <source>
        <dbReference type="EMBL" id="KAK4192047.1"/>
    </source>
</evidence>
<dbReference type="AlphaFoldDB" id="A0AAN6X4P6"/>
<reference evidence="2" key="1">
    <citation type="journal article" date="2023" name="Mol. Phylogenet. Evol.">
        <title>Genome-scale phylogeny and comparative genomics of the fungal order Sordariales.</title>
        <authorList>
            <person name="Hensen N."/>
            <person name="Bonometti L."/>
            <person name="Westerberg I."/>
            <person name="Brannstrom I.O."/>
            <person name="Guillou S."/>
            <person name="Cros-Aarteil S."/>
            <person name="Calhoun S."/>
            <person name="Haridas S."/>
            <person name="Kuo A."/>
            <person name="Mondo S."/>
            <person name="Pangilinan J."/>
            <person name="Riley R."/>
            <person name="LaButti K."/>
            <person name="Andreopoulos B."/>
            <person name="Lipzen A."/>
            <person name="Chen C."/>
            <person name="Yan M."/>
            <person name="Daum C."/>
            <person name="Ng V."/>
            <person name="Clum A."/>
            <person name="Steindorff A."/>
            <person name="Ohm R.A."/>
            <person name="Martin F."/>
            <person name="Silar P."/>
            <person name="Natvig D.O."/>
            <person name="Lalanne C."/>
            <person name="Gautier V."/>
            <person name="Ament-Velasquez S.L."/>
            <person name="Kruys A."/>
            <person name="Hutchinson M.I."/>
            <person name="Powell A.J."/>
            <person name="Barry K."/>
            <person name="Miller A.N."/>
            <person name="Grigoriev I.V."/>
            <person name="Debuchy R."/>
            <person name="Gladieux P."/>
            <person name="Hiltunen Thoren M."/>
            <person name="Johannesson H."/>
        </authorList>
    </citation>
    <scope>NUCLEOTIDE SEQUENCE</scope>
    <source>
        <strain evidence="2">PSN309</strain>
    </source>
</reference>
<name>A0AAN6X4P6_9PEZI</name>
<accession>A0AAN6X4P6</accession>
<feature type="chain" id="PRO_5042981481" evidence="1">
    <location>
        <begin position="38"/>
        <end position="171"/>
    </location>
</feature>
<sequence length="171" mass="19962">MTRPSLDQNRQLCLRTLLPASLKLLLLFALPITVSSAHQHSPIRHNDICSKRTLRHYLQRNYHHHTGTQWSHSFLFCRTLMETTNIYPWLPKDHSLCHLGISLFSLQHILRISWPMCSHGSSGYDEWPQRYPQWLHSSDYRTSTDTDNRSDLLAFSFLSSLESFDKLDSPG</sequence>
<keyword evidence="1" id="KW-0732">Signal</keyword>
<dbReference type="EMBL" id="MU864356">
    <property type="protein sequence ID" value="KAK4192047.1"/>
    <property type="molecule type" value="Genomic_DNA"/>
</dbReference>
<proteinExistence type="predicted"/>
<reference evidence="2" key="2">
    <citation type="submission" date="2023-05" db="EMBL/GenBank/DDBJ databases">
        <authorList>
            <consortium name="Lawrence Berkeley National Laboratory"/>
            <person name="Steindorff A."/>
            <person name="Hensen N."/>
            <person name="Bonometti L."/>
            <person name="Westerberg I."/>
            <person name="Brannstrom I.O."/>
            <person name="Guillou S."/>
            <person name="Cros-Aarteil S."/>
            <person name="Calhoun S."/>
            <person name="Haridas S."/>
            <person name="Kuo A."/>
            <person name="Mondo S."/>
            <person name="Pangilinan J."/>
            <person name="Riley R."/>
            <person name="Labutti K."/>
            <person name="Andreopoulos B."/>
            <person name="Lipzen A."/>
            <person name="Chen C."/>
            <person name="Yanf M."/>
            <person name="Daum C."/>
            <person name="Ng V."/>
            <person name="Clum A."/>
            <person name="Ohm R."/>
            <person name="Martin F."/>
            <person name="Silar P."/>
            <person name="Natvig D."/>
            <person name="Lalanne C."/>
            <person name="Gautier V."/>
            <person name="Ament-Velasquez S.L."/>
            <person name="Kruys A."/>
            <person name="Hutchinson M.I."/>
            <person name="Powell A.J."/>
            <person name="Barry K."/>
            <person name="Miller A.N."/>
            <person name="Grigoriev I.V."/>
            <person name="Debuchy R."/>
            <person name="Gladieux P."/>
            <person name="Thoren M.H."/>
            <person name="Johannesson H."/>
        </authorList>
    </citation>
    <scope>NUCLEOTIDE SEQUENCE</scope>
    <source>
        <strain evidence="2">PSN309</strain>
    </source>
</reference>